<gene>
    <name evidence="1" type="ORF">DAPPUDRAFT_246134</name>
</gene>
<keyword evidence="2" id="KW-1185">Reference proteome</keyword>
<dbReference type="PhylomeDB" id="E9GPP7"/>
<dbReference type="AlphaFoldDB" id="E9GPP7"/>
<evidence type="ECO:0000313" key="2">
    <source>
        <dbReference type="Proteomes" id="UP000000305"/>
    </source>
</evidence>
<reference evidence="1 2" key="1">
    <citation type="journal article" date="2011" name="Science">
        <title>The ecoresponsive genome of Daphnia pulex.</title>
        <authorList>
            <person name="Colbourne J.K."/>
            <person name="Pfrender M.E."/>
            <person name="Gilbert D."/>
            <person name="Thomas W.K."/>
            <person name="Tucker A."/>
            <person name="Oakley T.H."/>
            <person name="Tokishita S."/>
            <person name="Aerts A."/>
            <person name="Arnold G.J."/>
            <person name="Basu M.K."/>
            <person name="Bauer D.J."/>
            <person name="Caceres C.E."/>
            <person name="Carmel L."/>
            <person name="Casola C."/>
            <person name="Choi J.H."/>
            <person name="Detter J.C."/>
            <person name="Dong Q."/>
            <person name="Dusheyko S."/>
            <person name="Eads B.D."/>
            <person name="Frohlich T."/>
            <person name="Geiler-Samerotte K.A."/>
            <person name="Gerlach D."/>
            <person name="Hatcher P."/>
            <person name="Jogdeo S."/>
            <person name="Krijgsveld J."/>
            <person name="Kriventseva E.V."/>
            <person name="Kultz D."/>
            <person name="Laforsch C."/>
            <person name="Lindquist E."/>
            <person name="Lopez J."/>
            <person name="Manak J.R."/>
            <person name="Muller J."/>
            <person name="Pangilinan J."/>
            <person name="Patwardhan R.P."/>
            <person name="Pitluck S."/>
            <person name="Pritham E.J."/>
            <person name="Rechtsteiner A."/>
            <person name="Rho M."/>
            <person name="Rogozin I.B."/>
            <person name="Sakarya O."/>
            <person name="Salamov A."/>
            <person name="Schaack S."/>
            <person name="Shapiro H."/>
            <person name="Shiga Y."/>
            <person name="Skalitzky C."/>
            <person name="Smith Z."/>
            <person name="Souvorov A."/>
            <person name="Sung W."/>
            <person name="Tang Z."/>
            <person name="Tsuchiya D."/>
            <person name="Tu H."/>
            <person name="Vos H."/>
            <person name="Wang M."/>
            <person name="Wolf Y.I."/>
            <person name="Yamagata H."/>
            <person name="Yamada T."/>
            <person name="Ye Y."/>
            <person name="Shaw J.R."/>
            <person name="Andrews J."/>
            <person name="Crease T.J."/>
            <person name="Tang H."/>
            <person name="Lucas S.M."/>
            <person name="Robertson H.M."/>
            <person name="Bork P."/>
            <person name="Koonin E.V."/>
            <person name="Zdobnov E.M."/>
            <person name="Grigoriev I.V."/>
            <person name="Lynch M."/>
            <person name="Boore J.L."/>
        </authorList>
    </citation>
    <scope>NUCLEOTIDE SEQUENCE [LARGE SCALE GENOMIC DNA]</scope>
</reference>
<dbReference type="OrthoDB" id="6537786at2759"/>
<sequence length="96" mass="10501">MPAADKRTIMDKNVLPITRLNFDRMQLETSVGVHLLSRFECTGQVAVSGMPSSCADLWRTGHSLSGLYSVLGTAMVESIYCDFSKLPSDSGMKTQI</sequence>
<dbReference type="InParanoid" id="E9GPP7"/>
<dbReference type="Proteomes" id="UP000000305">
    <property type="component" value="Unassembled WGS sequence"/>
</dbReference>
<accession>E9GPP7</accession>
<dbReference type="HOGENOM" id="CLU_2361850_0_0_1"/>
<proteinExistence type="predicted"/>
<dbReference type="EMBL" id="GL732557">
    <property type="protein sequence ID" value="EFX78422.1"/>
    <property type="molecule type" value="Genomic_DNA"/>
</dbReference>
<organism evidence="1 2">
    <name type="scientific">Daphnia pulex</name>
    <name type="common">Water flea</name>
    <dbReference type="NCBI Taxonomy" id="6669"/>
    <lineage>
        <taxon>Eukaryota</taxon>
        <taxon>Metazoa</taxon>
        <taxon>Ecdysozoa</taxon>
        <taxon>Arthropoda</taxon>
        <taxon>Crustacea</taxon>
        <taxon>Branchiopoda</taxon>
        <taxon>Diplostraca</taxon>
        <taxon>Cladocera</taxon>
        <taxon>Anomopoda</taxon>
        <taxon>Daphniidae</taxon>
        <taxon>Daphnia</taxon>
    </lineage>
</organism>
<evidence type="ECO:0000313" key="1">
    <source>
        <dbReference type="EMBL" id="EFX78422.1"/>
    </source>
</evidence>
<dbReference type="KEGG" id="dpx:DAPPUDRAFT_246134"/>
<name>E9GPP7_DAPPU</name>
<protein>
    <submittedName>
        <fullName evidence="1">Uncharacterized protein</fullName>
    </submittedName>
</protein>